<dbReference type="GeneID" id="78777712"/>
<evidence type="ECO:0000313" key="3">
    <source>
        <dbReference type="Proteomes" id="UP000483820"/>
    </source>
</evidence>
<reference evidence="2 3" key="1">
    <citation type="submission" date="2019-12" db="EMBL/GenBank/DDBJ databases">
        <title>Chromosome-level assembly of the Caenorhabditis remanei genome.</title>
        <authorList>
            <person name="Teterina A.A."/>
            <person name="Willis J.H."/>
            <person name="Phillips P.C."/>
        </authorList>
    </citation>
    <scope>NUCLEOTIDE SEQUENCE [LARGE SCALE GENOMIC DNA]</scope>
    <source>
        <strain evidence="2 3">PX506</strain>
        <tissue evidence="2">Whole organism</tissue>
    </source>
</reference>
<dbReference type="CTD" id="78777712"/>
<evidence type="ECO:0000256" key="1">
    <source>
        <dbReference type="SAM" id="Phobius"/>
    </source>
</evidence>
<feature type="transmembrane region" description="Helical" evidence="1">
    <location>
        <begin position="92"/>
        <end position="114"/>
    </location>
</feature>
<dbReference type="RefSeq" id="XP_053579097.1">
    <property type="nucleotide sequence ID" value="XM_053735531.1"/>
</dbReference>
<gene>
    <name evidence="2" type="ORF">GCK72_023749</name>
</gene>
<name>A0A6A5FXN6_CAERE</name>
<keyword evidence="1" id="KW-1133">Transmembrane helix</keyword>
<dbReference type="Proteomes" id="UP000483820">
    <property type="component" value="Chromosome X"/>
</dbReference>
<keyword evidence="1" id="KW-0812">Transmembrane</keyword>
<keyword evidence="1" id="KW-0472">Membrane</keyword>
<organism evidence="2 3">
    <name type="scientific">Caenorhabditis remanei</name>
    <name type="common">Caenorhabditis vulgaris</name>
    <dbReference type="NCBI Taxonomy" id="31234"/>
    <lineage>
        <taxon>Eukaryota</taxon>
        <taxon>Metazoa</taxon>
        <taxon>Ecdysozoa</taxon>
        <taxon>Nematoda</taxon>
        <taxon>Chromadorea</taxon>
        <taxon>Rhabditida</taxon>
        <taxon>Rhabditina</taxon>
        <taxon>Rhabditomorpha</taxon>
        <taxon>Rhabditoidea</taxon>
        <taxon>Rhabditidae</taxon>
        <taxon>Peloderinae</taxon>
        <taxon>Caenorhabditis</taxon>
    </lineage>
</organism>
<dbReference type="KEGG" id="crq:GCK72_023749"/>
<comment type="caution">
    <text evidence="2">The sequence shown here is derived from an EMBL/GenBank/DDBJ whole genome shotgun (WGS) entry which is preliminary data.</text>
</comment>
<accession>A0A6A5FXN6</accession>
<dbReference type="EMBL" id="WUAV01000006">
    <property type="protein sequence ID" value="KAF1747287.1"/>
    <property type="molecule type" value="Genomic_DNA"/>
</dbReference>
<sequence>MIRKESLEDLAAAVKDYRCLSPLPQLLHLPLYLSSLRYQLVFVASSHRHRNRIGNDVEFACAQTGLNISKSRSDYECIGHSQFFIHSFSSSFLLIMFTEFCTVFATVELLCMMYRQFDHMNNSEVCDEEGIVLHKKYYETERRTSPFWNNL</sequence>
<evidence type="ECO:0000313" key="2">
    <source>
        <dbReference type="EMBL" id="KAF1747287.1"/>
    </source>
</evidence>
<protein>
    <submittedName>
        <fullName evidence="2">Uncharacterized protein</fullName>
    </submittedName>
</protein>
<proteinExistence type="predicted"/>
<dbReference type="AlphaFoldDB" id="A0A6A5FXN6"/>